<dbReference type="KEGG" id="pdp:PDIP_31530"/>
<sequence length="293" mass="34082">MSTVQENGFAKGLKTRRLLRREITYDDALDNDSNMLLQLGYRDQKLKLYLYLHRQRMQIETIVAHHLGISVDRCTVVDVEDWMHGSFNVCLQVNIDINGQECVHDKGGIPGKQYIIRFPLPFRIGENFCPGNADEKVRCEAATYAWLQENCPTVPILQLYGVGLSNGLSFTVLDNLPLFTRSLHRLRRLFSYWLGYPTPSLYVPHKQQRRKEQVRLNTPYLLIEYIKPSQGKMLSETWEQGRHDPELRSVFFPWTLTYHVGVKEGLFPTSDVLRLELMPEGTKASRYQKYRAT</sequence>
<dbReference type="Proteomes" id="UP000595662">
    <property type="component" value="Chromosome 5"/>
</dbReference>
<evidence type="ECO:0000313" key="2">
    <source>
        <dbReference type="Proteomes" id="UP000595662"/>
    </source>
</evidence>
<gene>
    <name evidence="1" type="ORF">Pdw03_1658</name>
</gene>
<dbReference type="RefSeq" id="XP_014536614.2">
    <property type="nucleotide sequence ID" value="XM_014681128.2"/>
</dbReference>
<proteinExistence type="predicted"/>
<dbReference type="EMBL" id="CP060778">
    <property type="protein sequence ID" value="QQK46760.1"/>
    <property type="molecule type" value="Genomic_DNA"/>
</dbReference>
<dbReference type="GeneID" id="26231473"/>
<name>A0A7T7BNX7_PENDI</name>
<evidence type="ECO:0000313" key="1">
    <source>
        <dbReference type="EMBL" id="QQK46760.1"/>
    </source>
</evidence>
<organism evidence="1 2">
    <name type="scientific">Penicillium digitatum</name>
    <name type="common">Green mold</name>
    <dbReference type="NCBI Taxonomy" id="36651"/>
    <lineage>
        <taxon>Eukaryota</taxon>
        <taxon>Fungi</taxon>
        <taxon>Dikarya</taxon>
        <taxon>Ascomycota</taxon>
        <taxon>Pezizomycotina</taxon>
        <taxon>Eurotiomycetes</taxon>
        <taxon>Eurotiomycetidae</taxon>
        <taxon>Eurotiales</taxon>
        <taxon>Aspergillaceae</taxon>
        <taxon>Penicillium</taxon>
    </lineage>
</organism>
<dbReference type="AlphaFoldDB" id="A0A7T7BNX7"/>
<reference evidence="1 2" key="1">
    <citation type="submission" date="2020-08" db="EMBL/GenBank/DDBJ databases">
        <title>The completed genome sequence of the pathogenic ascomycete fungus Penicillium digitatum.</title>
        <authorList>
            <person name="Wang M."/>
        </authorList>
    </citation>
    <scope>NUCLEOTIDE SEQUENCE [LARGE SCALE GENOMIC DNA]</scope>
    <source>
        <strain evidence="1 2">PdW03</strain>
    </source>
</reference>
<dbReference type="GO" id="GO:0016740">
    <property type="term" value="F:transferase activity"/>
    <property type="evidence" value="ECO:0007669"/>
    <property type="project" value="UniProtKB-KW"/>
</dbReference>
<keyword evidence="1" id="KW-0808">Transferase</keyword>
<dbReference type="VEuPathDB" id="FungiDB:PDIP_31530"/>
<protein>
    <submittedName>
        <fullName evidence="1">Aminoglycoside phosphotransferase</fullName>
    </submittedName>
</protein>
<accession>A0A7T7BNX7</accession>